<gene>
    <name evidence="1" type="ORF">CDL15_Pgr016499</name>
    <name evidence="2" type="ORF">CRG98_015293</name>
</gene>
<evidence type="ECO:0000313" key="2">
    <source>
        <dbReference type="EMBL" id="PKI64328.1"/>
    </source>
</evidence>
<proteinExistence type="predicted"/>
<reference evidence="3" key="1">
    <citation type="journal article" date="2017" name="Plant J.">
        <title>The pomegranate (Punica granatum L.) genome and the genomics of punicalagin biosynthesis.</title>
        <authorList>
            <person name="Qin G."/>
            <person name="Xu C."/>
            <person name="Ming R."/>
            <person name="Tang H."/>
            <person name="Guyot R."/>
            <person name="Kramer E.M."/>
            <person name="Hu Y."/>
            <person name="Yi X."/>
            <person name="Qi Y."/>
            <person name="Xu X."/>
            <person name="Gao Z."/>
            <person name="Pan H."/>
            <person name="Jian J."/>
            <person name="Tian Y."/>
            <person name="Yue Z."/>
            <person name="Xu Y."/>
        </authorList>
    </citation>
    <scope>NUCLEOTIDE SEQUENCE [LARGE SCALE GENOMIC DNA]</scope>
    <source>
        <strain evidence="3">cv. Dabenzi</strain>
    </source>
</reference>
<sequence length="141" mass="16149">MLRLVRAKITSQALGVAGGEWCEDRTSTFTRLSIERKISFEKVPFSKSGSTRETKLDSERQSETCSMAQVVLGHVLACFRVSFAYSWIGRPESPVRKASMNVRERTGLSRVLLKCARMCHWSFWHQEGFLESHTGYLLTLW</sequence>
<keyword evidence="4" id="KW-1185">Reference proteome</keyword>
<name>A0A218WKE2_PUNGR</name>
<evidence type="ECO:0000313" key="3">
    <source>
        <dbReference type="Proteomes" id="UP000197138"/>
    </source>
</evidence>
<reference evidence="2 4" key="3">
    <citation type="submission" date="2017-11" db="EMBL/GenBank/DDBJ databases">
        <title>De-novo sequencing of pomegranate (Punica granatum L.) genome.</title>
        <authorList>
            <person name="Akparov Z."/>
            <person name="Amiraslanov A."/>
            <person name="Hajiyeva S."/>
            <person name="Abbasov M."/>
            <person name="Kaur K."/>
            <person name="Hamwieh A."/>
            <person name="Solovyev V."/>
            <person name="Salamov A."/>
            <person name="Braich B."/>
            <person name="Kosarev P."/>
            <person name="Mahmoud A."/>
            <person name="Hajiyev E."/>
            <person name="Babayeva S."/>
            <person name="Izzatullayeva V."/>
            <person name="Mammadov A."/>
            <person name="Mammadov A."/>
            <person name="Sharifova S."/>
            <person name="Ojaghi J."/>
            <person name="Eynullazada K."/>
            <person name="Bayramov B."/>
            <person name="Abdulazimova A."/>
            <person name="Shahmuradov I."/>
        </authorList>
    </citation>
    <scope>NUCLEOTIDE SEQUENCE [LARGE SCALE GENOMIC DNA]</scope>
    <source>
        <strain evidence="2">AG2017</strain>
        <strain evidence="4">cv. AG2017</strain>
        <tissue evidence="2">Leaf</tissue>
    </source>
</reference>
<dbReference type="AlphaFoldDB" id="A0A218WKE2"/>
<protein>
    <submittedName>
        <fullName evidence="1">Uncharacterized protein</fullName>
    </submittedName>
</protein>
<evidence type="ECO:0000313" key="4">
    <source>
        <dbReference type="Proteomes" id="UP000233551"/>
    </source>
</evidence>
<dbReference type="Proteomes" id="UP000197138">
    <property type="component" value="Unassembled WGS sequence"/>
</dbReference>
<evidence type="ECO:0000313" key="1">
    <source>
        <dbReference type="EMBL" id="OWM72939.1"/>
    </source>
</evidence>
<organism evidence="1 3">
    <name type="scientific">Punica granatum</name>
    <name type="common">Pomegranate</name>
    <dbReference type="NCBI Taxonomy" id="22663"/>
    <lineage>
        <taxon>Eukaryota</taxon>
        <taxon>Viridiplantae</taxon>
        <taxon>Streptophyta</taxon>
        <taxon>Embryophyta</taxon>
        <taxon>Tracheophyta</taxon>
        <taxon>Spermatophyta</taxon>
        <taxon>Magnoliopsida</taxon>
        <taxon>eudicotyledons</taxon>
        <taxon>Gunneridae</taxon>
        <taxon>Pentapetalae</taxon>
        <taxon>rosids</taxon>
        <taxon>malvids</taxon>
        <taxon>Myrtales</taxon>
        <taxon>Lythraceae</taxon>
        <taxon>Punica</taxon>
    </lineage>
</organism>
<dbReference type="EMBL" id="PGOL01000835">
    <property type="protein sequence ID" value="PKI64328.1"/>
    <property type="molecule type" value="Genomic_DNA"/>
</dbReference>
<dbReference type="Proteomes" id="UP000233551">
    <property type="component" value="Unassembled WGS sequence"/>
</dbReference>
<dbReference type="EMBL" id="MTKT01003956">
    <property type="protein sequence ID" value="OWM72939.1"/>
    <property type="molecule type" value="Genomic_DNA"/>
</dbReference>
<comment type="caution">
    <text evidence="1">The sequence shown here is derived from an EMBL/GenBank/DDBJ whole genome shotgun (WGS) entry which is preliminary data.</text>
</comment>
<accession>A0A218WKE2</accession>
<reference evidence="1" key="2">
    <citation type="submission" date="2017-06" db="EMBL/GenBank/DDBJ databases">
        <title>The pomegranate genome and the genomics of punicalagin biosynthesis.</title>
        <authorList>
            <person name="Xu C."/>
        </authorList>
    </citation>
    <scope>NUCLEOTIDE SEQUENCE [LARGE SCALE GENOMIC DNA]</scope>
    <source>
        <tissue evidence="1">Fresh leaf</tissue>
    </source>
</reference>